<evidence type="ECO:0000259" key="1">
    <source>
        <dbReference type="Pfam" id="PF04149"/>
    </source>
</evidence>
<reference evidence="3" key="1">
    <citation type="journal article" date="2019" name="Int. J. Syst. Evol. Microbiol.">
        <title>The Global Catalogue of Microorganisms (GCM) 10K type strain sequencing project: providing services to taxonomists for standard genome sequencing and annotation.</title>
        <authorList>
            <consortium name="The Broad Institute Genomics Platform"/>
            <consortium name="The Broad Institute Genome Sequencing Center for Infectious Disease"/>
            <person name="Wu L."/>
            <person name="Ma J."/>
        </authorList>
    </citation>
    <scope>NUCLEOTIDE SEQUENCE [LARGE SCALE GENOMIC DNA]</scope>
    <source>
        <strain evidence="3">TBRC 1826</strain>
    </source>
</reference>
<dbReference type="EMBL" id="JBHSBH010000007">
    <property type="protein sequence ID" value="MFC3996388.1"/>
    <property type="molecule type" value="Genomic_DNA"/>
</dbReference>
<organism evidence="2 3">
    <name type="scientific">Nocardiopsis sediminis</name>
    <dbReference type="NCBI Taxonomy" id="1778267"/>
    <lineage>
        <taxon>Bacteria</taxon>
        <taxon>Bacillati</taxon>
        <taxon>Actinomycetota</taxon>
        <taxon>Actinomycetes</taxon>
        <taxon>Streptosporangiales</taxon>
        <taxon>Nocardiopsidaceae</taxon>
        <taxon>Nocardiopsis</taxon>
    </lineage>
</organism>
<gene>
    <name evidence="2" type="ORF">ACFOVU_10705</name>
</gene>
<name>A0ABV8FMU5_9ACTN</name>
<comment type="caution">
    <text evidence="2">The sequence shown here is derived from an EMBL/GenBank/DDBJ whole genome shotgun (WGS) entry which is preliminary data.</text>
</comment>
<dbReference type="Pfam" id="PF04149">
    <property type="entry name" value="DUF397"/>
    <property type="match status" value="1"/>
</dbReference>
<sequence length="59" mass="6649">MLNEKWIKSSRSNAGGSCVEARTDRGVQVQIRDTQNRERGSLVFPASEWRALLTDIDSL</sequence>
<dbReference type="Proteomes" id="UP001595847">
    <property type="component" value="Unassembled WGS sequence"/>
</dbReference>
<evidence type="ECO:0000313" key="2">
    <source>
        <dbReference type="EMBL" id="MFC3996388.1"/>
    </source>
</evidence>
<proteinExistence type="predicted"/>
<dbReference type="RefSeq" id="WP_378532383.1">
    <property type="nucleotide sequence ID" value="NZ_JBHSBH010000007.1"/>
</dbReference>
<accession>A0ABV8FMU5</accession>
<keyword evidence="3" id="KW-1185">Reference proteome</keyword>
<protein>
    <submittedName>
        <fullName evidence="2">DUF397 domain-containing protein</fullName>
    </submittedName>
</protein>
<evidence type="ECO:0000313" key="3">
    <source>
        <dbReference type="Proteomes" id="UP001595847"/>
    </source>
</evidence>
<feature type="domain" description="DUF397" evidence="1">
    <location>
        <begin position="5"/>
        <end position="56"/>
    </location>
</feature>
<dbReference type="InterPro" id="IPR007278">
    <property type="entry name" value="DUF397"/>
</dbReference>